<evidence type="ECO:0000313" key="1">
    <source>
        <dbReference type="EMBL" id="MFJ5446911.1"/>
    </source>
</evidence>
<gene>
    <name evidence="1" type="ORF">ACIKP9_11775</name>
</gene>
<dbReference type="Proteomes" id="UP001617669">
    <property type="component" value="Unassembled WGS sequence"/>
</dbReference>
<reference evidence="1 2" key="1">
    <citation type="submission" date="2024-11" db="EMBL/GenBank/DDBJ databases">
        <authorList>
            <person name="Kaparullina E.N."/>
            <person name="Delegan Y.A."/>
            <person name="Doronina N.V."/>
        </authorList>
    </citation>
    <scope>NUCLEOTIDE SEQUENCE [LARGE SCALE GENOMIC DNA]</scope>
    <source>
        <strain evidence="1 2">7sh_L</strain>
    </source>
</reference>
<name>A0ABW8GNH6_9PROT</name>
<sequence length="127" mass="14593">MRFELEYLQEHGVTRLQVYGVLRLEAYRPMIVATLADMQAHHTSCLVMDLRHASLGMSMQETASLPEINQALGVSLEYKVAIVITEANPKVNGVRLYEILAAHRGYDHKLFTRYPAALLWFIDRELY</sequence>
<evidence type="ECO:0000313" key="2">
    <source>
        <dbReference type="Proteomes" id="UP001617669"/>
    </source>
</evidence>
<protein>
    <submittedName>
        <fullName evidence="1">Uncharacterized protein</fullName>
    </submittedName>
</protein>
<dbReference type="RefSeq" id="WP_400883065.1">
    <property type="nucleotide sequence ID" value="NZ_JBIWXY010000002.1"/>
</dbReference>
<accession>A0ABW8GNH6</accession>
<dbReference type="EMBL" id="JBIWXY010000002">
    <property type="protein sequence ID" value="MFJ5446911.1"/>
    <property type="molecule type" value="Genomic_DNA"/>
</dbReference>
<proteinExistence type="predicted"/>
<keyword evidence="2" id="KW-1185">Reference proteome</keyword>
<organism evidence="1 2">
    <name type="scientific">Methylobacillus methanolivorans</name>
    <dbReference type="NCBI Taxonomy" id="1848927"/>
    <lineage>
        <taxon>Bacteria</taxon>
        <taxon>Pseudomonadati</taxon>
        <taxon>Pseudomonadota</taxon>
        <taxon>Betaproteobacteria</taxon>
        <taxon>Nitrosomonadales</taxon>
        <taxon>Methylophilaceae</taxon>
        <taxon>Methylobacillus</taxon>
    </lineage>
</organism>
<comment type="caution">
    <text evidence="1">The sequence shown here is derived from an EMBL/GenBank/DDBJ whole genome shotgun (WGS) entry which is preliminary data.</text>
</comment>